<proteinExistence type="predicted"/>
<feature type="compositionally biased region" description="Polar residues" evidence="1">
    <location>
        <begin position="34"/>
        <end position="46"/>
    </location>
</feature>
<gene>
    <name evidence="2" type="ORF">SFRICE_018112</name>
</gene>
<protein>
    <submittedName>
        <fullName evidence="2">SFRICE_018112</fullName>
    </submittedName>
</protein>
<dbReference type="EMBL" id="ODYU01010326">
    <property type="protein sequence ID" value="SOQ55355.1"/>
    <property type="molecule type" value="Genomic_DNA"/>
</dbReference>
<feature type="region of interest" description="Disordered" evidence="1">
    <location>
        <begin position="27"/>
        <end position="53"/>
    </location>
</feature>
<accession>A0A2H1WQK2</accession>
<dbReference type="AlphaFoldDB" id="A0A2H1WQK2"/>
<sequence>MSIRIKKPDTNQRVAIDESRLVPDNAKVIKQKSTDPSGGETITSKTNKSEEATQNRELEISILEFYEQELIPLQLVIRNLRDEIDVLAAQQLVFKDKIFSANKTKTRAVHSNKKCYGCLKK</sequence>
<name>A0A2H1WQK2_SPOFR</name>
<reference evidence="2" key="1">
    <citation type="submission" date="2016-07" db="EMBL/GenBank/DDBJ databases">
        <authorList>
            <person name="Bretaudeau A."/>
        </authorList>
    </citation>
    <scope>NUCLEOTIDE SEQUENCE</scope>
    <source>
        <strain evidence="2">Rice</strain>
        <tissue evidence="2">Whole body</tissue>
    </source>
</reference>
<evidence type="ECO:0000313" key="2">
    <source>
        <dbReference type="EMBL" id="SOQ55355.1"/>
    </source>
</evidence>
<evidence type="ECO:0000256" key="1">
    <source>
        <dbReference type="SAM" id="MobiDB-lite"/>
    </source>
</evidence>
<organism evidence="2">
    <name type="scientific">Spodoptera frugiperda</name>
    <name type="common">Fall armyworm</name>
    <dbReference type="NCBI Taxonomy" id="7108"/>
    <lineage>
        <taxon>Eukaryota</taxon>
        <taxon>Metazoa</taxon>
        <taxon>Ecdysozoa</taxon>
        <taxon>Arthropoda</taxon>
        <taxon>Hexapoda</taxon>
        <taxon>Insecta</taxon>
        <taxon>Pterygota</taxon>
        <taxon>Neoptera</taxon>
        <taxon>Endopterygota</taxon>
        <taxon>Lepidoptera</taxon>
        <taxon>Glossata</taxon>
        <taxon>Ditrysia</taxon>
        <taxon>Noctuoidea</taxon>
        <taxon>Noctuidae</taxon>
        <taxon>Amphipyrinae</taxon>
        <taxon>Spodoptera</taxon>
    </lineage>
</organism>